<feature type="compositionally biased region" description="Polar residues" evidence="1">
    <location>
        <begin position="202"/>
        <end position="211"/>
    </location>
</feature>
<reference evidence="2 3" key="1">
    <citation type="submission" date="2024-09" db="EMBL/GenBank/DDBJ databases">
        <title>Rethinking Asexuality: The Enigmatic Case of Functional Sexual Genes in Lepraria (Stereocaulaceae).</title>
        <authorList>
            <person name="Doellman M."/>
            <person name="Sun Y."/>
            <person name="Barcenas-Pena A."/>
            <person name="Lumbsch H.T."/>
            <person name="Grewe F."/>
        </authorList>
    </citation>
    <scope>NUCLEOTIDE SEQUENCE [LARGE SCALE GENOMIC DNA]</scope>
    <source>
        <strain evidence="2 3">Grewe 0041</strain>
    </source>
</reference>
<evidence type="ECO:0000313" key="2">
    <source>
        <dbReference type="EMBL" id="KAL2056613.1"/>
    </source>
</evidence>
<dbReference type="EMBL" id="JBHFEH010000007">
    <property type="protein sequence ID" value="KAL2056613.1"/>
    <property type="molecule type" value="Genomic_DNA"/>
</dbReference>
<name>A0ABR4BGD7_9LECA</name>
<dbReference type="Proteomes" id="UP001590951">
    <property type="component" value="Unassembled WGS sequence"/>
</dbReference>
<sequence>MSVLHSCAPFSIRYDVSSVPAEFKHPSESLTDRITNVEIVYKLIFSIYGFDDEELDELFLSSDDLYKANAGPINLFRDSDVPRNNIRIELRYCTESTTKIISSPLFDAMKEFTSFQNVVLELTDSCYVDEFALEDVVGFFACGGGKKVYGKFGILLKAMSQELEPSLGPSVMKSGTSRYCEPHGSRRITFHPRYYLAKSKATAENTPSTDDGLSAENAPVQGSIS</sequence>
<comment type="caution">
    <text evidence="2">The sequence shown here is derived from an EMBL/GenBank/DDBJ whole genome shotgun (WGS) entry which is preliminary data.</text>
</comment>
<accession>A0ABR4BGD7</accession>
<protein>
    <submittedName>
        <fullName evidence="2">Uncharacterized protein</fullName>
    </submittedName>
</protein>
<proteinExistence type="predicted"/>
<feature type="region of interest" description="Disordered" evidence="1">
    <location>
        <begin position="201"/>
        <end position="225"/>
    </location>
</feature>
<gene>
    <name evidence="2" type="ORF">ABVK25_003007</name>
</gene>
<organism evidence="2 3">
    <name type="scientific">Lepraria finkii</name>
    <dbReference type="NCBI Taxonomy" id="1340010"/>
    <lineage>
        <taxon>Eukaryota</taxon>
        <taxon>Fungi</taxon>
        <taxon>Dikarya</taxon>
        <taxon>Ascomycota</taxon>
        <taxon>Pezizomycotina</taxon>
        <taxon>Lecanoromycetes</taxon>
        <taxon>OSLEUM clade</taxon>
        <taxon>Lecanoromycetidae</taxon>
        <taxon>Lecanorales</taxon>
        <taxon>Lecanorineae</taxon>
        <taxon>Stereocaulaceae</taxon>
        <taxon>Lepraria</taxon>
    </lineage>
</organism>
<evidence type="ECO:0000313" key="3">
    <source>
        <dbReference type="Proteomes" id="UP001590951"/>
    </source>
</evidence>
<keyword evidence="3" id="KW-1185">Reference proteome</keyword>
<evidence type="ECO:0000256" key="1">
    <source>
        <dbReference type="SAM" id="MobiDB-lite"/>
    </source>
</evidence>